<dbReference type="SFLD" id="SFLDS00029">
    <property type="entry name" value="Radical_SAM"/>
    <property type="match status" value="1"/>
</dbReference>
<proteinExistence type="predicted"/>
<keyword evidence="5" id="KW-0411">Iron-sulfur</keyword>
<dbReference type="Proteomes" id="UP000635606">
    <property type="component" value="Unassembled WGS sequence"/>
</dbReference>
<evidence type="ECO:0000256" key="1">
    <source>
        <dbReference type="ARBA" id="ARBA00001966"/>
    </source>
</evidence>
<evidence type="ECO:0008006" key="10">
    <source>
        <dbReference type="Google" id="ProtNLM"/>
    </source>
</evidence>
<reference evidence="8" key="1">
    <citation type="submission" date="2021-01" db="EMBL/GenBank/DDBJ databases">
        <title>Whole genome shotgun sequence of Virgisporangium ochraceum NBRC 16418.</title>
        <authorList>
            <person name="Komaki H."/>
            <person name="Tamura T."/>
        </authorList>
    </citation>
    <scope>NUCLEOTIDE SEQUENCE</scope>
    <source>
        <strain evidence="8">NBRC 16418</strain>
    </source>
</reference>
<accession>A0A8J4EDK9</accession>
<evidence type="ECO:0000259" key="6">
    <source>
        <dbReference type="PROSITE" id="PS51332"/>
    </source>
</evidence>
<dbReference type="InterPro" id="IPR006158">
    <property type="entry name" value="Cobalamin-bd"/>
</dbReference>
<keyword evidence="2" id="KW-0949">S-adenosyl-L-methionine</keyword>
<gene>
    <name evidence="8" type="ORF">Voc01_056100</name>
</gene>
<dbReference type="NCBIfam" id="NF033712">
    <property type="entry name" value="B12_rSAM_KedN5"/>
    <property type="match status" value="1"/>
</dbReference>
<comment type="cofactor">
    <cofactor evidence="1">
        <name>[4Fe-4S] cluster</name>
        <dbReference type="ChEBI" id="CHEBI:49883"/>
    </cofactor>
</comment>
<dbReference type="GO" id="GO:0031419">
    <property type="term" value="F:cobalamin binding"/>
    <property type="evidence" value="ECO:0007669"/>
    <property type="project" value="InterPro"/>
</dbReference>
<dbReference type="Pfam" id="PF02310">
    <property type="entry name" value="B12-binding"/>
    <property type="match status" value="1"/>
</dbReference>
<dbReference type="Pfam" id="PF04055">
    <property type="entry name" value="Radical_SAM"/>
    <property type="match status" value="1"/>
</dbReference>
<dbReference type="GO" id="GO:0046872">
    <property type="term" value="F:metal ion binding"/>
    <property type="evidence" value="ECO:0007669"/>
    <property type="project" value="UniProtKB-KW"/>
</dbReference>
<keyword evidence="4" id="KW-0408">Iron</keyword>
<dbReference type="Gene3D" id="3.80.30.20">
    <property type="entry name" value="tm_1862 like domain"/>
    <property type="match status" value="1"/>
</dbReference>
<sequence length="646" mass="73513">MAISSRKRIVWIVQQGVWDMPKESMPLAAGYLKATALACESIRDEMEIRIFNFGGGDPVTIMAETMFAEGRPDILAFSVMGWSYFSFGNIAEGFKQMNPDGWVVFGGPHVANQAVRVFRQFPEVDVVVNGEGEFVFRDILLAYLAGRPPSELHAIGGISFRDPDREVVTTKEPERIVDLDSIASPFLTHAIPLTDAVGEFRYDVALMETNRGCPYKCAFCYWGGAVGQKVRAFSRERLREELEIFAYHKVHTIVLCDANIGLLREDLEFVEDVIHLREKYGYPRAVEGSWAKNKSKSFYDIVKRMKQVGMRSSFTLALQTLEDAALEQMQRRNMKVNKWEDLVRWLREEGLDCYAELIWGAPGETVESFFEGYDRLARHMTRIAVYPLLLLPNTDYSAHKATYGFQTVRGENDDFEYVLAHNTMTIAENLRMKRFILWARSVAEHLVFRHIWAPLREYAGLTQSTVIRNMVAWFETAAHPAAVRLAAVAAKVERVPSAVPVFLRQFYGEPDIDEVLALWWREAVVPLLPAVYVDLLTEIFRYDCLTRPVFDLPEVESVTLPVVDIDGEPHYRRSDVGLDFDVPAVLAALEKGVKSVPWPRPTRVDIFSKVGFHQCYASHEEGFYYVGRTGEELRDEGKVIPSTTGR</sequence>
<evidence type="ECO:0000313" key="8">
    <source>
        <dbReference type="EMBL" id="GIJ70693.1"/>
    </source>
</evidence>
<dbReference type="EMBL" id="BOPH01000082">
    <property type="protein sequence ID" value="GIJ70693.1"/>
    <property type="molecule type" value="Genomic_DNA"/>
</dbReference>
<comment type="caution">
    <text evidence="8">The sequence shown here is derived from an EMBL/GenBank/DDBJ whole genome shotgun (WGS) entry which is preliminary data.</text>
</comment>
<dbReference type="SFLD" id="SFLDF00317">
    <property type="entry name" value="thioacetal_methlytransferase"/>
    <property type="match status" value="1"/>
</dbReference>
<dbReference type="SMART" id="SM00729">
    <property type="entry name" value="Elp3"/>
    <property type="match status" value="1"/>
</dbReference>
<organism evidence="8 9">
    <name type="scientific">Virgisporangium ochraceum</name>
    <dbReference type="NCBI Taxonomy" id="65505"/>
    <lineage>
        <taxon>Bacteria</taxon>
        <taxon>Bacillati</taxon>
        <taxon>Actinomycetota</taxon>
        <taxon>Actinomycetes</taxon>
        <taxon>Micromonosporales</taxon>
        <taxon>Micromonosporaceae</taxon>
        <taxon>Virgisporangium</taxon>
    </lineage>
</organism>
<dbReference type="PROSITE" id="PS51918">
    <property type="entry name" value="RADICAL_SAM"/>
    <property type="match status" value="1"/>
</dbReference>
<dbReference type="InterPro" id="IPR023404">
    <property type="entry name" value="rSAM_horseshoe"/>
</dbReference>
<dbReference type="InterPro" id="IPR034466">
    <property type="entry name" value="Methyltransferase_Class_B"/>
</dbReference>
<dbReference type="PANTHER" id="PTHR43409">
    <property type="entry name" value="ANAEROBIC MAGNESIUM-PROTOPORPHYRIN IX MONOMETHYL ESTER CYCLASE-RELATED"/>
    <property type="match status" value="1"/>
</dbReference>
<dbReference type="Gene3D" id="3.40.50.280">
    <property type="entry name" value="Cobalamin-binding domain"/>
    <property type="match status" value="1"/>
</dbReference>
<dbReference type="InterPro" id="IPR007197">
    <property type="entry name" value="rSAM"/>
</dbReference>
<evidence type="ECO:0000256" key="5">
    <source>
        <dbReference type="ARBA" id="ARBA00023014"/>
    </source>
</evidence>
<dbReference type="RefSeq" id="WP_275423762.1">
    <property type="nucleotide sequence ID" value="NZ_BOPH01000082.1"/>
</dbReference>
<dbReference type="InterPro" id="IPR058240">
    <property type="entry name" value="rSAM_sf"/>
</dbReference>
<evidence type="ECO:0000313" key="9">
    <source>
        <dbReference type="Proteomes" id="UP000635606"/>
    </source>
</evidence>
<dbReference type="InterPro" id="IPR006638">
    <property type="entry name" value="Elp3/MiaA/NifB-like_rSAM"/>
</dbReference>
<dbReference type="SUPFAM" id="SSF102114">
    <property type="entry name" value="Radical SAM enzymes"/>
    <property type="match status" value="1"/>
</dbReference>
<feature type="domain" description="B12-binding" evidence="6">
    <location>
        <begin position="6"/>
        <end position="150"/>
    </location>
</feature>
<dbReference type="GO" id="GO:0051539">
    <property type="term" value="F:4 iron, 4 sulfur cluster binding"/>
    <property type="evidence" value="ECO:0007669"/>
    <property type="project" value="UniProtKB-KW"/>
</dbReference>
<feature type="domain" description="Radical SAM core" evidence="7">
    <location>
        <begin position="199"/>
        <end position="440"/>
    </location>
</feature>
<evidence type="ECO:0000256" key="4">
    <source>
        <dbReference type="ARBA" id="ARBA00023004"/>
    </source>
</evidence>
<evidence type="ECO:0000256" key="3">
    <source>
        <dbReference type="ARBA" id="ARBA00022723"/>
    </source>
</evidence>
<keyword evidence="9" id="KW-1185">Reference proteome</keyword>
<dbReference type="SFLD" id="SFLDG01123">
    <property type="entry name" value="methyltransferase_(Class_B)"/>
    <property type="match status" value="1"/>
</dbReference>
<name>A0A8J4EDK9_9ACTN</name>
<dbReference type="SFLD" id="SFLDF00436">
    <property type="entry name" value="pactamycin_C-methyltransferase"/>
    <property type="match status" value="1"/>
</dbReference>
<dbReference type="AlphaFoldDB" id="A0A8J4EDK9"/>
<evidence type="ECO:0000259" key="7">
    <source>
        <dbReference type="PROSITE" id="PS51918"/>
    </source>
</evidence>
<protein>
    <recommendedName>
        <fullName evidence="10">Radical SAM domain protein</fullName>
    </recommendedName>
</protein>
<dbReference type="CDD" id="cd01335">
    <property type="entry name" value="Radical_SAM"/>
    <property type="match status" value="1"/>
</dbReference>
<dbReference type="GO" id="GO:0003824">
    <property type="term" value="F:catalytic activity"/>
    <property type="evidence" value="ECO:0007669"/>
    <property type="project" value="InterPro"/>
</dbReference>
<evidence type="ECO:0000256" key="2">
    <source>
        <dbReference type="ARBA" id="ARBA00022691"/>
    </source>
</evidence>
<keyword evidence="3" id="KW-0479">Metal-binding</keyword>
<dbReference type="InterPro" id="IPR051198">
    <property type="entry name" value="BchE-like"/>
</dbReference>
<dbReference type="SFLD" id="SFLDG01082">
    <property type="entry name" value="B12-binding_domain_containing"/>
    <property type="match status" value="1"/>
</dbReference>
<dbReference type="PROSITE" id="PS51332">
    <property type="entry name" value="B12_BINDING"/>
    <property type="match status" value="1"/>
</dbReference>